<reference evidence="1 2" key="1">
    <citation type="submission" date="2018-11" db="EMBL/GenBank/DDBJ databases">
        <title>YIM 102482-1 draft genome.</title>
        <authorList>
            <person name="Li G."/>
            <person name="Jiang Y."/>
        </authorList>
    </citation>
    <scope>NUCLEOTIDE SEQUENCE [LARGE SCALE GENOMIC DNA]</scope>
    <source>
        <strain evidence="1 2">YIM 102482-1</strain>
    </source>
</reference>
<dbReference type="Pfam" id="PF14561">
    <property type="entry name" value="TPR_20"/>
    <property type="match status" value="1"/>
</dbReference>
<dbReference type="SUPFAM" id="SSF52833">
    <property type="entry name" value="Thioredoxin-like"/>
    <property type="match status" value="1"/>
</dbReference>
<proteinExistence type="predicted"/>
<keyword evidence="2" id="KW-1185">Reference proteome</keyword>
<dbReference type="InterPro" id="IPR036249">
    <property type="entry name" value="Thioredoxin-like_sf"/>
</dbReference>
<sequence length="312" mass="33020">MADETTNYPAAQGGAVDLSGLAANQPDAAGAAPGAPATNAAPLAQVDDVVISGGEQELDEFARLSTRMPVLVEMHASWSHESRELSPVLESIVREAGGRLLLLRLDLDAHSQLGSQPQVIALFGGQPMPLFSGNPPREQIVQVINELLQAAASRGLDGFVEVGGAEAEAPSEPPLPPLHQAAQEALALGDYAAAKKYYEQALTEAPADDLAKVGLAQVNLLGRLQGKTLAEVRERGAEAPDDLDAQFDVADLDLSGGHVDDAFSRLLNLYPKLDDEGKSAVRDRLLELFDVVGAEDARVKRARQRLTSLLFA</sequence>
<dbReference type="OrthoDB" id="5181746at2"/>
<evidence type="ECO:0000313" key="1">
    <source>
        <dbReference type="EMBL" id="RRJ86077.1"/>
    </source>
</evidence>
<dbReference type="AlphaFoldDB" id="A0A3P3VUR6"/>
<dbReference type="InterPro" id="IPR011990">
    <property type="entry name" value="TPR-like_helical_dom_sf"/>
</dbReference>
<dbReference type="Gene3D" id="1.25.40.10">
    <property type="entry name" value="Tetratricopeptide repeat domain"/>
    <property type="match status" value="1"/>
</dbReference>
<dbReference type="RefSeq" id="WP_124973104.1">
    <property type="nucleotide sequence ID" value="NZ_RQVS01000012.1"/>
</dbReference>
<protein>
    <submittedName>
        <fullName evidence="1">Co-chaperone YbbN</fullName>
    </submittedName>
</protein>
<gene>
    <name evidence="1" type="ORF">EG850_10170</name>
</gene>
<comment type="caution">
    <text evidence="1">The sequence shown here is derived from an EMBL/GenBank/DDBJ whole genome shotgun (WGS) entry which is preliminary data.</text>
</comment>
<name>A0A3P3VUR6_9MICO</name>
<evidence type="ECO:0000313" key="2">
    <source>
        <dbReference type="Proteomes" id="UP000274391"/>
    </source>
</evidence>
<organism evidence="1 2">
    <name type="scientific">Gulosibacter macacae</name>
    <dbReference type="NCBI Taxonomy" id="2488791"/>
    <lineage>
        <taxon>Bacteria</taxon>
        <taxon>Bacillati</taxon>
        <taxon>Actinomycetota</taxon>
        <taxon>Actinomycetes</taxon>
        <taxon>Micrococcales</taxon>
        <taxon>Microbacteriaceae</taxon>
        <taxon>Gulosibacter</taxon>
    </lineage>
</organism>
<dbReference type="EMBL" id="RQVS01000012">
    <property type="protein sequence ID" value="RRJ86077.1"/>
    <property type="molecule type" value="Genomic_DNA"/>
</dbReference>
<dbReference type="Gene3D" id="3.40.30.10">
    <property type="entry name" value="Glutaredoxin"/>
    <property type="match status" value="1"/>
</dbReference>
<accession>A0A3P3VUR6</accession>
<dbReference type="Proteomes" id="UP000274391">
    <property type="component" value="Unassembled WGS sequence"/>
</dbReference>
<dbReference type="SUPFAM" id="SSF48452">
    <property type="entry name" value="TPR-like"/>
    <property type="match status" value="1"/>
</dbReference>